<dbReference type="Proteomes" id="UP000256964">
    <property type="component" value="Unassembled WGS sequence"/>
</dbReference>
<protein>
    <submittedName>
        <fullName evidence="2">Uncharacterized protein</fullName>
    </submittedName>
</protein>
<name>A0A371DDI1_9APHY</name>
<reference evidence="2 3" key="1">
    <citation type="journal article" date="2018" name="Biotechnol. Biofuels">
        <title>Integrative visual omics of the white-rot fungus Polyporus brumalis exposes the biotechnological potential of its oxidative enzymes for delignifying raw plant biomass.</title>
        <authorList>
            <person name="Miyauchi S."/>
            <person name="Rancon A."/>
            <person name="Drula E."/>
            <person name="Hage H."/>
            <person name="Chaduli D."/>
            <person name="Favel A."/>
            <person name="Grisel S."/>
            <person name="Henrissat B."/>
            <person name="Herpoel-Gimbert I."/>
            <person name="Ruiz-Duenas F.J."/>
            <person name="Chevret D."/>
            <person name="Hainaut M."/>
            <person name="Lin J."/>
            <person name="Wang M."/>
            <person name="Pangilinan J."/>
            <person name="Lipzen A."/>
            <person name="Lesage-Meessen L."/>
            <person name="Navarro D."/>
            <person name="Riley R."/>
            <person name="Grigoriev I.V."/>
            <person name="Zhou S."/>
            <person name="Raouche S."/>
            <person name="Rosso M.N."/>
        </authorList>
    </citation>
    <scope>NUCLEOTIDE SEQUENCE [LARGE SCALE GENOMIC DNA]</scope>
    <source>
        <strain evidence="2 3">BRFM 1820</strain>
    </source>
</reference>
<proteinExistence type="predicted"/>
<feature type="compositionally biased region" description="Low complexity" evidence="1">
    <location>
        <begin position="1"/>
        <end position="11"/>
    </location>
</feature>
<dbReference type="EMBL" id="KZ857399">
    <property type="protein sequence ID" value="RDX50570.1"/>
    <property type="molecule type" value="Genomic_DNA"/>
</dbReference>
<feature type="compositionally biased region" description="Low complexity" evidence="1">
    <location>
        <begin position="25"/>
        <end position="42"/>
    </location>
</feature>
<feature type="compositionally biased region" description="Basic and acidic residues" evidence="1">
    <location>
        <begin position="123"/>
        <end position="132"/>
    </location>
</feature>
<evidence type="ECO:0000313" key="2">
    <source>
        <dbReference type="EMBL" id="RDX50570.1"/>
    </source>
</evidence>
<feature type="compositionally biased region" description="Basic and acidic residues" evidence="1">
    <location>
        <begin position="76"/>
        <end position="87"/>
    </location>
</feature>
<gene>
    <name evidence="2" type="ORF">OH76DRAFT_1402635</name>
</gene>
<evidence type="ECO:0000256" key="1">
    <source>
        <dbReference type="SAM" id="MobiDB-lite"/>
    </source>
</evidence>
<dbReference type="AlphaFoldDB" id="A0A371DDI1"/>
<feature type="region of interest" description="Disordered" evidence="1">
    <location>
        <begin position="1"/>
        <end position="136"/>
    </location>
</feature>
<evidence type="ECO:0000313" key="3">
    <source>
        <dbReference type="Proteomes" id="UP000256964"/>
    </source>
</evidence>
<accession>A0A371DDI1</accession>
<dbReference type="OrthoDB" id="3245714at2759"/>
<keyword evidence="3" id="KW-1185">Reference proteome</keyword>
<sequence>MPVFTSAAATLRARRASRNPSLGFASPLTTGPAPSAPATAQPEPAPTSPQPESESIVLKAKRAYERDRQRVKKRKERADRERERNASHGDAVSAEAGLGRRTGSHGVGRAGAKPRLVSESDAVDEKSDERDVFPSSPGLEEIIADIVEREAQARGLAEPVRVHLEQLVKPSKTRKSKAGEFELVPGMPVVIALDDLDEAELDEPWEHISADELDEKRVEPPSYATVLANAL</sequence>
<organism evidence="2 3">
    <name type="scientific">Lentinus brumalis</name>
    <dbReference type="NCBI Taxonomy" id="2498619"/>
    <lineage>
        <taxon>Eukaryota</taxon>
        <taxon>Fungi</taxon>
        <taxon>Dikarya</taxon>
        <taxon>Basidiomycota</taxon>
        <taxon>Agaricomycotina</taxon>
        <taxon>Agaricomycetes</taxon>
        <taxon>Polyporales</taxon>
        <taxon>Polyporaceae</taxon>
        <taxon>Lentinus</taxon>
    </lineage>
</organism>